<feature type="domain" description="HTH cro/C1-type" evidence="1">
    <location>
        <begin position="62"/>
        <end position="107"/>
    </location>
</feature>
<dbReference type="InterPro" id="IPR010982">
    <property type="entry name" value="Lambda_DNA-bd_dom_sf"/>
</dbReference>
<protein>
    <submittedName>
        <fullName evidence="2">Helix-turn-helix transcriptional regulator</fullName>
    </submittedName>
</protein>
<evidence type="ECO:0000259" key="1">
    <source>
        <dbReference type="PROSITE" id="PS50943"/>
    </source>
</evidence>
<reference evidence="3" key="1">
    <citation type="submission" date="2020-04" db="EMBL/GenBank/DDBJ databases">
        <title>Description of novel Gluconacetobacter.</title>
        <authorList>
            <person name="Sombolestani A."/>
        </authorList>
    </citation>
    <scope>NUCLEOTIDE SEQUENCE [LARGE SCALE GENOMIC DNA]</scope>
    <source>
        <strain evidence="3">LMG 1745</strain>
    </source>
</reference>
<accession>A0ABR9YZQ3</accession>
<dbReference type="CDD" id="cd00093">
    <property type="entry name" value="HTH_XRE"/>
    <property type="match status" value="1"/>
</dbReference>
<dbReference type="EMBL" id="JABCQH010000033">
    <property type="protein sequence ID" value="MBF0889794.1"/>
    <property type="molecule type" value="Genomic_DNA"/>
</dbReference>
<dbReference type="SUPFAM" id="SSF47413">
    <property type="entry name" value="lambda repressor-like DNA-binding domains"/>
    <property type="match status" value="1"/>
</dbReference>
<reference evidence="2 3" key="2">
    <citation type="submission" date="2020-11" db="EMBL/GenBank/DDBJ databases">
        <title>Description of novel Gluconobacter species.</title>
        <authorList>
            <person name="Cleenwerck I."/>
            <person name="Cnockaert M."/>
            <person name="Borremans W."/>
            <person name="Wieme A.D."/>
            <person name="De Vuyst L."/>
            <person name="Vandamme P."/>
        </authorList>
    </citation>
    <scope>NUCLEOTIDE SEQUENCE [LARGE SCALE GENOMIC DNA]</scope>
    <source>
        <strain evidence="2 3">LMG 1745</strain>
    </source>
</reference>
<evidence type="ECO:0000313" key="2">
    <source>
        <dbReference type="EMBL" id="MBF0889794.1"/>
    </source>
</evidence>
<evidence type="ECO:0000313" key="3">
    <source>
        <dbReference type="Proteomes" id="UP000662701"/>
    </source>
</evidence>
<keyword evidence="3" id="KW-1185">Reference proteome</keyword>
<gene>
    <name evidence="2" type="ORF">HKD19_14825</name>
</gene>
<dbReference type="RefSeq" id="WP_194263520.1">
    <property type="nucleotide sequence ID" value="NZ_JABCQH010000033.1"/>
</dbReference>
<name>A0ABR9YZQ3_9PROT</name>
<proteinExistence type="predicted"/>
<organism evidence="2 3">
    <name type="scientific">Gluconobacter cadivus</name>
    <dbReference type="NCBI Taxonomy" id="2728101"/>
    <lineage>
        <taxon>Bacteria</taxon>
        <taxon>Pseudomonadati</taxon>
        <taxon>Pseudomonadota</taxon>
        <taxon>Alphaproteobacteria</taxon>
        <taxon>Acetobacterales</taxon>
        <taxon>Acetobacteraceae</taxon>
        <taxon>Gluconobacter</taxon>
    </lineage>
</organism>
<dbReference type="Proteomes" id="UP000662701">
    <property type="component" value="Unassembled WGS sequence"/>
</dbReference>
<dbReference type="SMART" id="SM00530">
    <property type="entry name" value="HTH_XRE"/>
    <property type="match status" value="1"/>
</dbReference>
<dbReference type="PROSITE" id="PS50943">
    <property type="entry name" value="HTH_CROC1"/>
    <property type="match status" value="1"/>
</dbReference>
<dbReference type="Pfam" id="PF01381">
    <property type="entry name" value="HTH_3"/>
    <property type="match status" value="1"/>
</dbReference>
<sequence>MIQQNVGYDKDIMLRALICISRQDRKMSTSSKLSASSVRSAFSARLTMLREAYGRSVGRPSMTRKEFAEILGLEAERYSTYERGTREPPLSVLVEIHMITGVNLNGLIAGDIDKA</sequence>
<dbReference type="Gene3D" id="1.10.260.40">
    <property type="entry name" value="lambda repressor-like DNA-binding domains"/>
    <property type="match status" value="1"/>
</dbReference>
<comment type="caution">
    <text evidence="2">The sequence shown here is derived from an EMBL/GenBank/DDBJ whole genome shotgun (WGS) entry which is preliminary data.</text>
</comment>
<dbReference type="InterPro" id="IPR001387">
    <property type="entry name" value="Cro/C1-type_HTH"/>
</dbReference>